<dbReference type="Proteomes" id="UP000634780">
    <property type="component" value="Unassembled WGS sequence"/>
</dbReference>
<dbReference type="InterPro" id="IPR007197">
    <property type="entry name" value="rSAM"/>
</dbReference>
<dbReference type="Pfam" id="PF04055">
    <property type="entry name" value="Radical_SAM"/>
    <property type="match status" value="1"/>
</dbReference>
<evidence type="ECO:0000259" key="2">
    <source>
        <dbReference type="PROSITE" id="PS51918"/>
    </source>
</evidence>
<dbReference type="SFLD" id="SFLDG01065">
    <property type="entry name" value="anaerobic_coproporphyrinogen-I"/>
    <property type="match status" value="1"/>
</dbReference>
<dbReference type="SUPFAM" id="SSF102114">
    <property type="entry name" value="Radical SAM enzymes"/>
    <property type="match status" value="1"/>
</dbReference>
<gene>
    <name evidence="3" type="ORF">JGB26_35730</name>
</gene>
<dbReference type="InterPro" id="IPR006638">
    <property type="entry name" value="Elp3/MiaA/NifB-like_rSAM"/>
</dbReference>
<evidence type="ECO:0000313" key="3">
    <source>
        <dbReference type="EMBL" id="MBJ3812375.1"/>
    </source>
</evidence>
<proteinExistence type="predicted"/>
<organism evidence="3 4">
    <name type="scientific">Streptomyces flavofungini</name>
    <dbReference type="NCBI Taxonomy" id="68200"/>
    <lineage>
        <taxon>Bacteria</taxon>
        <taxon>Bacillati</taxon>
        <taxon>Actinomycetota</taxon>
        <taxon>Actinomycetes</taxon>
        <taxon>Kitasatosporales</taxon>
        <taxon>Streptomycetaceae</taxon>
        <taxon>Streptomyces</taxon>
    </lineage>
</organism>
<dbReference type="PROSITE" id="PS51918">
    <property type="entry name" value="RADICAL_SAM"/>
    <property type="match status" value="1"/>
</dbReference>
<name>A0ABS0XGR4_9ACTN</name>
<dbReference type="Pfam" id="PF06969">
    <property type="entry name" value="HemN_C"/>
    <property type="match status" value="1"/>
</dbReference>
<keyword evidence="4" id="KW-1185">Reference proteome</keyword>
<dbReference type="EMBL" id="JAEKOZ010000036">
    <property type="protein sequence ID" value="MBJ3812375.1"/>
    <property type="molecule type" value="Genomic_DNA"/>
</dbReference>
<comment type="caution">
    <text evidence="3">The sequence shown here is derived from an EMBL/GenBank/DDBJ whole genome shotgun (WGS) entry which is preliminary data.</text>
</comment>
<feature type="domain" description="Radical SAM core" evidence="2">
    <location>
        <begin position="43"/>
        <end position="288"/>
    </location>
</feature>
<dbReference type="InterPro" id="IPR010723">
    <property type="entry name" value="HemN_C"/>
</dbReference>
<dbReference type="RefSeq" id="WP_190120306.1">
    <property type="nucleotide sequence ID" value="NZ_BMVR01000023.1"/>
</dbReference>
<dbReference type="PANTHER" id="PTHR13932">
    <property type="entry name" value="COPROPORPHYRINIGEN III OXIDASE"/>
    <property type="match status" value="1"/>
</dbReference>
<evidence type="ECO:0000256" key="1">
    <source>
        <dbReference type="ARBA" id="ARBA00017228"/>
    </source>
</evidence>
<dbReference type="InterPro" id="IPR058240">
    <property type="entry name" value="rSAM_sf"/>
</dbReference>
<dbReference type="InterPro" id="IPR034505">
    <property type="entry name" value="Coproporphyrinogen-III_oxidase"/>
</dbReference>
<sequence>MTTVAATATPYPVKYTTPFLLYPPTLWENTLGDELVTEHLGMDEQGEDYVLYLSVPFCRVRCHSCPYFIELLSIHDSRNKEERYVDALVADLRRWAGYRRWSTGKLRSVYIGGGTGTILETKHLKKIVDTIFECFPVVQDCEVTLEGNARDYDEEKLDFVASSQITRVSLGVQSFDPALLKVIGSPHGAQESIEVIRALNERGFTNIQMDMMYNLPGHSRKTWQSDLEQLRDLDIKHLTTYLYRIHEGTPQDRFIQGGKVPPPVDKESSYVKNMYLDLIDAAEGMGFNMYMFDHFARPGWENVYNEWTFKQDVEVLGVGPGAYGFVNGQRIGSAKNVEGYIEAVDTGRHPITAASAKLDAETRRERYVINVLQYLQVEFDGYFARFGTRFEDDFAPTVHRLLERGLAELREDRLVLTELGRDWHMNVMIEFTNPRFWGDTSAPETPHWSMNTPMVDLFSGRREDWIG</sequence>
<protein>
    <recommendedName>
        <fullName evidence="1">Heme chaperone HemW</fullName>
    </recommendedName>
</protein>
<evidence type="ECO:0000313" key="4">
    <source>
        <dbReference type="Proteomes" id="UP000634780"/>
    </source>
</evidence>
<dbReference type="PANTHER" id="PTHR13932:SF5">
    <property type="entry name" value="RADICAL S-ADENOSYL METHIONINE DOMAIN-CONTAINING PROTEIN 1, MITOCHONDRIAL"/>
    <property type="match status" value="1"/>
</dbReference>
<dbReference type="SFLD" id="SFLDS00029">
    <property type="entry name" value="Radical_SAM"/>
    <property type="match status" value="1"/>
</dbReference>
<reference evidence="3 4" key="1">
    <citation type="submission" date="2020-12" db="EMBL/GenBank/DDBJ databases">
        <title>Streptomyces typhae sp. nov., a novel endophytic actinomycete isolated from the root of cattail pollen (Typha angustifolia L.).</title>
        <authorList>
            <person name="Peng C."/>
            <person name="Liu C."/>
        </authorList>
    </citation>
    <scope>NUCLEOTIDE SEQUENCE [LARGE SCALE GENOMIC DNA]</scope>
    <source>
        <strain evidence="3 4">JCM 4753</strain>
    </source>
</reference>
<dbReference type="SMART" id="SM00729">
    <property type="entry name" value="Elp3"/>
    <property type="match status" value="1"/>
</dbReference>
<accession>A0ABS0XGR4</accession>
<dbReference type="Gene3D" id="3.30.750.200">
    <property type="match status" value="1"/>
</dbReference>